<dbReference type="SUPFAM" id="SSF53098">
    <property type="entry name" value="Ribonuclease H-like"/>
    <property type="match status" value="1"/>
</dbReference>
<dbReference type="Pfam" id="PF14372">
    <property type="entry name" value="hAT-like_RNase-H"/>
    <property type="match status" value="1"/>
</dbReference>
<dbReference type="Gramene" id="OMO96970">
    <property type="protein sequence ID" value="OMO96970"/>
    <property type="gene ID" value="CCACVL1_04732"/>
</dbReference>
<dbReference type="PANTHER" id="PTHR23272:SF161">
    <property type="entry name" value="ZINC FINGER BED DOMAIN-CONTAINING PROTEIN RICESLEEPER 1-LIKE"/>
    <property type="match status" value="1"/>
</dbReference>
<dbReference type="Proteomes" id="UP000188268">
    <property type="component" value="Unassembled WGS sequence"/>
</dbReference>
<dbReference type="InterPro" id="IPR012337">
    <property type="entry name" value="RNaseH-like_sf"/>
</dbReference>
<name>A0A1R3JQ88_COCAP</name>
<dbReference type="GO" id="GO:0046983">
    <property type="term" value="F:protein dimerization activity"/>
    <property type="evidence" value="ECO:0007669"/>
    <property type="project" value="InterPro"/>
</dbReference>
<evidence type="ECO:0008006" key="5">
    <source>
        <dbReference type="Google" id="ProtNLM"/>
    </source>
</evidence>
<accession>A0A1R3JQ88</accession>
<dbReference type="OrthoDB" id="1718237at2759"/>
<evidence type="ECO:0000259" key="1">
    <source>
        <dbReference type="Pfam" id="PF05699"/>
    </source>
</evidence>
<dbReference type="AlphaFoldDB" id="A0A1R3JQ88"/>
<reference evidence="3 4" key="1">
    <citation type="submission" date="2013-09" db="EMBL/GenBank/DDBJ databases">
        <title>Corchorus capsularis genome sequencing.</title>
        <authorList>
            <person name="Alam M."/>
            <person name="Haque M.S."/>
            <person name="Islam M.S."/>
            <person name="Emdad E.M."/>
            <person name="Islam M.M."/>
            <person name="Ahmed B."/>
            <person name="Halim A."/>
            <person name="Hossen Q.M.M."/>
            <person name="Hossain M.Z."/>
            <person name="Ahmed R."/>
            <person name="Khan M.M."/>
            <person name="Islam R."/>
            <person name="Rashid M.M."/>
            <person name="Khan S.A."/>
            <person name="Rahman M.S."/>
            <person name="Alam M."/>
        </authorList>
    </citation>
    <scope>NUCLEOTIDE SEQUENCE [LARGE SCALE GENOMIC DNA]</scope>
    <source>
        <strain evidence="4">cv. CVL-1</strain>
        <tissue evidence="3">Whole seedling</tissue>
    </source>
</reference>
<dbReference type="EMBL" id="AWWV01007321">
    <property type="protein sequence ID" value="OMO96970.1"/>
    <property type="molecule type" value="Genomic_DNA"/>
</dbReference>
<comment type="caution">
    <text evidence="3">The sequence shown here is derived from an EMBL/GenBank/DDBJ whole genome shotgun (WGS) entry which is preliminary data.</text>
</comment>
<keyword evidence="4" id="KW-1185">Reference proteome</keyword>
<feature type="domain" description="HAT C-terminal dimerisation" evidence="1">
    <location>
        <begin position="426"/>
        <end position="510"/>
    </location>
</feature>
<protein>
    <recommendedName>
        <fullName evidence="5">HAT C-terminal dimerisation domain-containing protein</fullName>
    </recommendedName>
</protein>
<dbReference type="OMA" id="FKANDEY"/>
<dbReference type="GO" id="GO:0003677">
    <property type="term" value="F:DNA binding"/>
    <property type="evidence" value="ECO:0007669"/>
    <property type="project" value="InterPro"/>
</dbReference>
<evidence type="ECO:0000313" key="4">
    <source>
        <dbReference type="Proteomes" id="UP000188268"/>
    </source>
</evidence>
<dbReference type="InterPro" id="IPR025525">
    <property type="entry name" value="hAT-like_transposase_RNase-H"/>
</dbReference>
<proteinExistence type="predicted"/>
<sequence>MENPIQDIPVDIEFDLHSSDCSDEVGGFQPTNYEINAASTQTEPTAASTQAGNQGLSTEPISVVVENDETRKRTSTAKVWEHVTRFKANDEYPMAKYDEWRLHKRISSFYPITSHKGESIGKTLEKCVKDFGIEKVMAVTVDNAIANDMGVRHLKNFFVSKKTALVDGKYMHMRCVAHILNLIVGDDLKEKEYQTCVSIIREAVKFARASNARLAKFLECAKTEGIEESVVLSLDVPTRHELRGVGLPEKSDWENARALCVFLKRFYILTCKVSAVKSITSTNLLDEIWGVHKTLLQLQNHSESAFRSMAREMYEKYDKYWGQIDKTNMLVYVSAVIDPRKKLKFVTFCIQSMYATDKASSLLAGINEALKDIFEDYVKVLNPAATSSQSSQVQQSSLMEEDDDYDAMAEFQKHQMESGGDELKTELYIYLQEEPEVQKKDGDFDVLIWWKLNSPRFPILSSLAKDVLAIPVSTVASESTFSTGGRVFDPYRSSLTPKLVQALICAQDWLKVSKEYDPAAETEEQKEMDKLGLDLKNIFLDTNIDT</sequence>
<feature type="domain" description="hAT-like transposase RNase-H fold" evidence="2">
    <location>
        <begin position="277"/>
        <end position="377"/>
    </location>
</feature>
<dbReference type="InterPro" id="IPR008906">
    <property type="entry name" value="HATC_C_dom"/>
</dbReference>
<evidence type="ECO:0000313" key="3">
    <source>
        <dbReference type="EMBL" id="OMO96970.1"/>
    </source>
</evidence>
<gene>
    <name evidence="3" type="ORF">CCACVL1_04732</name>
</gene>
<evidence type="ECO:0000259" key="2">
    <source>
        <dbReference type="Pfam" id="PF14372"/>
    </source>
</evidence>
<organism evidence="3 4">
    <name type="scientific">Corchorus capsularis</name>
    <name type="common">Jute</name>
    <dbReference type="NCBI Taxonomy" id="210143"/>
    <lineage>
        <taxon>Eukaryota</taxon>
        <taxon>Viridiplantae</taxon>
        <taxon>Streptophyta</taxon>
        <taxon>Embryophyta</taxon>
        <taxon>Tracheophyta</taxon>
        <taxon>Spermatophyta</taxon>
        <taxon>Magnoliopsida</taxon>
        <taxon>eudicotyledons</taxon>
        <taxon>Gunneridae</taxon>
        <taxon>Pentapetalae</taxon>
        <taxon>rosids</taxon>
        <taxon>malvids</taxon>
        <taxon>Malvales</taxon>
        <taxon>Malvaceae</taxon>
        <taxon>Grewioideae</taxon>
        <taxon>Apeibeae</taxon>
        <taxon>Corchorus</taxon>
    </lineage>
</organism>
<dbReference type="PANTHER" id="PTHR23272">
    <property type="entry name" value="BED FINGER-RELATED"/>
    <property type="match status" value="1"/>
</dbReference>
<dbReference type="Pfam" id="PF05699">
    <property type="entry name" value="Dimer_Tnp_hAT"/>
    <property type="match status" value="1"/>
</dbReference>